<reference evidence="1 2" key="1">
    <citation type="submission" date="2020-08" db="EMBL/GenBank/DDBJ databases">
        <title>Genomic Encyclopedia of Type Strains, Phase IV (KMG-V): Genome sequencing to study the core and pangenomes of soil and plant-associated prokaryotes.</title>
        <authorList>
            <person name="Whitman W."/>
        </authorList>
    </citation>
    <scope>NUCLEOTIDE SEQUENCE [LARGE SCALE GENOMIC DNA]</scope>
    <source>
        <strain evidence="1 2">34/80</strain>
    </source>
</reference>
<sequence>MAYQFAGFLIPTDQDIVSLAAIPADALCRPITSPFVGVGVRLPAWVGKTPSISEVNALGAELGVTKARSWMYIGYETWGRIDSVYAIGVHDGTPFGPVDDSNIQTVEATYVEAMSRLGVSREDALRFAPFERGFWAPQA</sequence>
<accession>A0A840FW79</accession>
<dbReference type="Proteomes" id="UP000524450">
    <property type="component" value="Unassembled WGS sequence"/>
</dbReference>
<evidence type="ECO:0000313" key="2">
    <source>
        <dbReference type="Proteomes" id="UP000524450"/>
    </source>
</evidence>
<dbReference type="AlphaFoldDB" id="A0A840FW79"/>
<proteinExistence type="predicted"/>
<dbReference type="RefSeq" id="WP_184641873.1">
    <property type="nucleotide sequence ID" value="NZ_JACIFZ010000010.1"/>
</dbReference>
<protein>
    <submittedName>
        <fullName evidence="1">Uncharacterized protein</fullName>
    </submittedName>
</protein>
<gene>
    <name evidence="1" type="ORF">GGD71_005821</name>
</gene>
<dbReference type="EMBL" id="JACIFZ010000010">
    <property type="protein sequence ID" value="MBB4225012.1"/>
    <property type="molecule type" value="Genomic_DNA"/>
</dbReference>
<name>A0A840FW79_9BURK</name>
<evidence type="ECO:0000313" key="1">
    <source>
        <dbReference type="EMBL" id="MBB4225012.1"/>
    </source>
</evidence>
<comment type="caution">
    <text evidence="1">The sequence shown here is derived from an EMBL/GenBank/DDBJ whole genome shotgun (WGS) entry which is preliminary data.</text>
</comment>
<organism evidence="1 2">
    <name type="scientific">Variovorax guangxiensis</name>
    <dbReference type="NCBI Taxonomy" id="1775474"/>
    <lineage>
        <taxon>Bacteria</taxon>
        <taxon>Pseudomonadati</taxon>
        <taxon>Pseudomonadota</taxon>
        <taxon>Betaproteobacteria</taxon>
        <taxon>Burkholderiales</taxon>
        <taxon>Comamonadaceae</taxon>
        <taxon>Variovorax</taxon>
    </lineage>
</organism>